<protein>
    <recommendedName>
        <fullName evidence="1">CarD-like/TRCF RNAP-interacting domain-containing protein</fullName>
    </recommendedName>
</protein>
<dbReference type="SUPFAM" id="SSF141259">
    <property type="entry name" value="CarD-like"/>
    <property type="match status" value="1"/>
</dbReference>
<dbReference type="Proteomes" id="UP000315200">
    <property type="component" value="Unassembled WGS sequence"/>
</dbReference>
<dbReference type="AlphaFoldDB" id="A0A829WIL2"/>
<gene>
    <name evidence="2" type="ORF">Ccl03g_43860</name>
</gene>
<dbReference type="Pfam" id="PF02559">
    <property type="entry name" value="CarD_TRCF_RID"/>
    <property type="match status" value="1"/>
</dbReference>
<dbReference type="SMART" id="SM01058">
    <property type="entry name" value="CarD_TRCF"/>
    <property type="match status" value="1"/>
</dbReference>
<accession>A0A829WIL2</accession>
<sequence length="226" mass="26789">MQQGPEKESELVIVYKKTGGIMVYFLQNLRHRQKTSDIDNFLVIQYKYYKIREVGGKIMYQKGQYIIYGIRGVCEVMDIITVDRPDGPKDRLYYVLRPYYQQDSKIVAPVDSEKTITRPLLSKEEALELIDKISDVKEMEVTNDKQREERYKEALKTCDCRVWISMIKALYLRRKDRLEQGKKMTDLDERYFKTAEDNLYSELALSLGMRKDEMVSYITERVLTEV</sequence>
<feature type="domain" description="CarD-like/TRCF RNAP-interacting" evidence="1">
    <location>
        <begin position="59"/>
        <end position="171"/>
    </location>
</feature>
<dbReference type="EMBL" id="BJLB01000001">
    <property type="protein sequence ID" value="GEA38673.1"/>
    <property type="molecule type" value="Genomic_DNA"/>
</dbReference>
<proteinExistence type="predicted"/>
<evidence type="ECO:0000313" key="2">
    <source>
        <dbReference type="EMBL" id="GEA38673.1"/>
    </source>
</evidence>
<name>A0A829WIL2_9FIRM</name>
<dbReference type="InterPro" id="IPR042215">
    <property type="entry name" value="CarD-like_C"/>
</dbReference>
<evidence type="ECO:0000259" key="1">
    <source>
        <dbReference type="SMART" id="SM01058"/>
    </source>
</evidence>
<dbReference type="Gene3D" id="2.40.10.170">
    <property type="match status" value="1"/>
</dbReference>
<dbReference type="InterPro" id="IPR003711">
    <property type="entry name" value="CarD-like/TRCF_RID"/>
</dbReference>
<reference evidence="2 3" key="1">
    <citation type="submission" date="2019-06" db="EMBL/GenBank/DDBJ databases">
        <title>Draft genome sequence of [Clostridium] clostridioforme NBRC 113352.</title>
        <authorList>
            <person name="Miura T."/>
            <person name="Furukawa M."/>
            <person name="Shimamura M."/>
            <person name="Ohyama Y."/>
            <person name="Yamazoe A."/>
            <person name="Kawasaki H."/>
        </authorList>
    </citation>
    <scope>NUCLEOTIDE SEQUENCE [LARGE SCALE GENOMIC DNA]</scope>
    <source>
        <strain evidence="2 3">NBRC 113352</strain>
    </source>
</reference>
<dbReference type="Gene3D" id="1.20.58.1290">
    <property type="entry name" value="CarD-like, C-terminal domain"/>
    <property type="match status" value="1"/>
</dbReference>
<comment type="caution">
    <text evidence="2">The sequence shown here is derived from an EMBL/GenBank/DDBJ whole genome shotgun (WGS) entry which is preliminary data.</text>
</comment>
<evidence type="ECO:0000313" key="3">
    <source>
        <dbReference type="Proteomes" id="UP000315200"/>
    </source>
</evidence>
<dbReference type="InterPro" id="IPR036101">
    <property type="entry name" value="CarD-like/TRCF_RID_sf"/>
</dbReference>
<organism evidence="2 3">
    <name type="scientific">Enterocloster clostridioformis</name>
    <dbReference type="NCBI Taxonomy" id="1531"/>
    <lineage>
        <taxon>Bacteria</taxon>
        <taxon>Bacillati</taxon>
        <taxon>Bacillota</taxon>
        <taxon>Clostridia</taxon>
        <taxon>Lachnospirales</taxon>
        <taxon>Lachnospiraceae</taxon>
        <taxon>Enterocloster</taxon>
    </lineage>
</organism>